<protein>
    <submittedName>
        <fullName evidence="8">Response regulator transcription factor</fullName>
    </submittedName>
</protein>
<dbReference type="InterPro" id="IPR016032">
    <property type="entry name" value="Sig_transdc_resp-reg_C-effctor"/>
</dbReference>
<dbReference type="InterPro" id="IPR039420">
    <property type="entry name" value="WalR-like"/>
</dbReference>
<evidence type="ECO:0000259" key="7">
    <source>
        <dbReference type="PROSITE" id="PS51755"/>
    </source>
</evidence>
<keyword evidence="1" id="KW-0597">Phosphoprotein</keyword>
<gene>
    <name evidence="8" type="ORF">Q0812_08410</name>
</gene>
<evidence type="ECO:0000256" key="1">
    <source>
        <dbReference type="ARBA" id="ARBA00022553"/>
    </source>
</evidence>
<name>A0ABT8SPC3_9CAUL</name>
<organism evidence="8 9">
    <name type="scientific">Peiella sedimenti</name>
    <dbReference type="NCBI Taxonomy" id="3061083"/>
    <lineage>
        <taxon>Bacteria</taxon>
        <taxon>Pseudomonadati</taxon>
        <taxon>Pseudomonadota</taxon>
        <taxon>Alphaproteobacteria</taxon>
        <taxon>Caulobacterales</taxon>
        <taxon>Caulobacteraceae</taxon>
        <taxon>Peiella</taxon>
    </lineage>
</organism>
<keyword evidence="4 6" id="KW-0238">DNA-binding</keyword>
<evidence type="ECO:0000256" key="2">
    <source>
        <dbReference type="ARBA" id="ARBA00023012"/>
    </source>
</evidence>
<dbReference type="Gene3D" id="6.10.250.690">
    <property type="match status" value="1"/>
</dbReference>
<proteinExistence type="predicted"/>
<dbReference type="Pfam" id="PF00486">
    <property type="entry name" value="Trans_reg_C"/>
    <property type="match status" value="1"/>
</dbReference>
<dbReference type="Proteomes" id="UP001169063">
    <property type="component" value="Unassembled WGS sequence"/>
</dbReference>
<feature type="DNA-binding region" description="OmpR/PhoB-type" evidence="6">
    <location>
        <begin position="128"/>
        <end position="225"/>
    </location>
</feature>
<comment type="caution">
    <text evidence="8">The sequence shown here is derived from an EMBL/GenBank/DDBJ whole genome shotgun (WGS) entry which is preliminary data.</text>
</comment>
<dbReference type="EMBL" id="JAUKTR010000003">
    <property type="protein sequence ID" value="MDO1559448.1"/>
    <property type="molecule type" value="Genomic_DNA"/>
</dbReference>
<feature type="domain" description="OmpR/PhoB-type" evidence="7">
    <location>
        <begin position="128"/>
        <end position="225"/>
    </location>
</feature>
<dbReference type="Gene3D" id="1.10.10.10">
    <property type="entry name" value="Winged helix-like DNA-binding domain superfamily/Winged helix DNA-binding domain"/>
    <property type="match status" value="1"/>
</dbReference>
<dbReference type="InterPro" id="IPR036388">
    <property type="entry name" value="WH-like_DNA-bd_sf"/>
</dbReference>
<keyword evidence="5" id="KW-0804">Transcription</keyword>
<dbReference type="RefSeq" id="WP_302109877.1">
    <property type="nucleotide sequence ID" value="NZ_JAUKTR010000003.1"/>
</dbReference>
<dbReference type="SUPFAM" id="SSF46894">
    <property type="entry name" value="C-terminal effector domain of the bipartite response regulators"/>
    <property type="match status" value="1"/>
</dbReference>
<dbReference type="InterPro" id="IPR001867">
    <property type="entry name" value="OmpR/PhoB-type_DNA-bd"/>
</dbReference>
<keyword evidence="2" id="KW-0902">Two-component regulatory system</keyword>
<reference evidence="8" key="1">
    <citation type="submission" date="2023-07" db="EMBL/GenBank/DDBJ databases">
        <title>Brevundimonas soil sp. nov., isolated from the soil of chemical plant.</title>
        <authorList>
            <person name="Wu N."/>
        </authorList>
    </citation>
    <scope>NUCLEOTIDE SEQUENCE</scope>
    <source>
        <strain evidence="8">XZ-24</strain>
    </source>
</reference>
<evidence type="ECO:0000313" key="9">
    <source>
        <dbReference type="Proteomes" id="UP001169063"/>
    </source>
</evidence>
<dbReference type="PANTHER" id="PTHR48111:SF4">
    <property type="entry name" value="DNA-BINDING DUAL TRANSCRIPTIONAL REGULATOR OMPR"/>
    <property type="match status" value="1"/>
</dbReference>
<evidence type="ECO:0000256" key="6">
    <source>
        <dbReference type="PROSITE-ProRule" id="PRU01091"/>
    </source>
</evidence>
<dbReference type="SMART" id="SM00862">
    <property type="entry name" value="Trans_reg_C"/>
    <property type="match status" value="1"/>
</dbReference>
<evidence type="ECO:0000256" key="4">
    <source>
        <dbReference type="ARBA" id="ARBA00023125"/>
    </source>
</evidence>
<accession>A0ABT8SPC3</accession>
<keyword evidence="9" id="KW-1185">Reference proteome</keyword>
<evidence type="ECO:0000313" key="8">
    <source>
        <dbReference type="EMBL" id="MDO1559448.1"/>
    </source>
</evidence>
<evidence type="ECO:0000256" key="3">
    <source>
        <dbReference type="ARBA" id="ARBA00023015"/>
    </source>
</evidence>
<evidence type="ECO:0000256" key="5">
    <source>
        <dbReference type="ARBA" id="ARBA00023163"/>
    </source>
</evidence>
<keyword evidence="3" id="KW-0805">Transcription regulation</keyword>
<dbReference type="CDD" id="cd00383">
    <property type="entry name" value="trans_reg_C"/>
    <property type="match status" value="1"/>
</dbReference>
<dbReference type="PROSITE" id="PS51755">
    <property type="entry name" value="OMPR_PHOB"/>
    <property type="match status" value="1"/>
</dbReference>
<sequence length="235" mass="25184">MSAYVVELREPSVESDVSVQCSRPDERIDDLLLQLRRGGLACGAAMRADAGSSARVNLLVCDSIQSIDLSRIISVSGGAAVAVLCDEADEVDRVLSLELGADEVMLWSQGPRERLARIRALLRRSGRQAAPRSSSSWSFHPARRQLTAPGGETYNVTSHEADILMELSRSDGHSASRARLAARLGALGGSDRNVDGIISRLRRKITGSAPRLISTLRGHGYCLAAPLELIGGDAR</sequence>
<dbReference type="PANTHER" id="PTHR48111">
    <property type="entry name" value="REGULATOR OF RPOS"/>
    <property type="match status" value="1"/>
</dbReference>